<dbReference type="SUPFAM" id="SSF53822">
    <property type="entry name" value="Periplasmic binding protein-like I"/>
    <property type="match status" value="1"/>
</dbReference>
<feature type="domain" description="Periplasmic binding protein" evidence="5">
    <location>
        <begin position="60"/>
        <end position="317"/>
    </location>
</feature>
<evidence type="ECO:0000256" key="2">
    <source>
        <dbReference type="ARBA" id="ARBA00007639"/>
    </source>
</evidence>
<protein>
    <submittedName>
        <fullName evidence="6">Autoinducer 2 ABC transporter substrate-binding protein</fullName>
    </submittedName>
</protein>
<dbReference type="InterPro" id="IPR025997">
    <property type="entry name" value="SBP_2_dom"/>
</dbReference>
<dbReference type="Gene3D" id="3.40.50.2300">
    <property type="match status" value="2"/>
</dbReference>
<keyword evidence="7" id="KW-1185">Reference proteome</keyword>
<reference evidence="6 7" key="1">
    <citation type="submission" date="2023-09" db="EMBL/GenBank/DDBJ databases">
        <title>Complete Genome and Methylome dissection of Bacillus brevis NEB573 original source of BbsI restriction endonuclease.</title>
        <authorList>
            <person name="Fomenkov A."/>
            <person name="Roberts R.D."/>
        </authorList>
    </citation>
    <scope>NUCLEOTIDE SEQUENCE [LARGE SCALE GENOMIC DNA]</scope>
    <source>
        <strain evidence="6 7">NEB573</strain>
    </source>
</reference>
<dbReference type="PROSITE" id="PS51257">
    <property type="entry name" value="PROKAR_LIPOPROTEIN"/>
    <property type="match status" value="1"/>
</dbReference>
<name>A0ABY9T6J4_BREBE</name>
<dbReference type="CDD" id="cd20001">
    <property type="entry name" value="PBP1_LsrB_Quorum_Sensing-like"/>
    <property type="match status" value="1"/>
</dbReference>
<accession>A0ABY9T6J4</accession>
<dbReference type="PANTHER" id="PTHR30036:SF7">
    <property type="entry name" value="ABC TRANSPORTER PERIPLASMIC-BINDING PROTEIN YPHF"/>
    <property type="match status" value="1"/>
</dbReference>
<evidence type="ECO:0000313" key="6">
    <source>
        <dbReference type="EMBL" id="WNC15671.1"/>
    </source>
</evidence>
<dbReference type="Proteomes" id="UP001256827">
    <property type="component" value="Chromosome"/>
</dbReference>
<feature type="chain" id="PRO_5047470884" evidence="4">
    <location>
        <begin position="27"/>
        <end position="360"/>
    </location>
</feature>
<feature type="region of interest" description="Disordered" evidence="3">
    <location>
        <begin position="31"/>
        <end position="53"/>
    </location>
</feature>
<comment type="similarity">
    <text evidence="2">Belongs to the bacterial solute-binding protein 2 family.</text>
</comment>
<evidence type="ECO:0000259" key="5">
    <source>
        <dbReference type="Pfam" id="PF13407"/>
    </source>
</evidence>
<organism evidence="6 7">
    <name type="scientific">Brevibacillus brevis</name>
    <name type="common">Bacillus brevis</name>
    <dbReference type="NCBI Taxonomy" id="1393"/>
    <lineage>
        <taxon>Bacteria</taxon>
        <taxon>Bacillati</taxon>
        <taxon>Bacillota</taxon>
        <taxon>Bacilli</taxon>
        <taxon>Bacillales</taxon>
        <taxon>Paenibacillaceae</taxon>
        <taxon>Brevibacillus</taxon>
    </lineage>
</organism>
<comment type="subcellular location">
    <subcellularLocation>
        <location evidence="1">Cell envelope</location>
    </subcellularLocation>
</comment>
<dbReference type="PANTHER" id="PTHR30036">
    <property type="entry name" value="D-XYLOSE-BINDING PERIPLASMIC PROTEIN"/>
    <property type="match status" value="1"/>
</dbReference>
<proteinExistence type="inferred from homology"/>
<keyword evidence="4" id="KW-0732">Signal</keyword>
<evidence type="ECO:0000313" key="7">
    <source>
        <dbReference type="Proteomes" id="UP001256827"/>
    </source>
</evidence>
<evidence type="ECO:0000256" key="3">
    <source>
        <dbReference type="SAM" id="MobiDB-lite"/>
    </source>
</evidence>
<evidence type="ECO:0000256" key="4">
    <source>
        <dbReference type="SAM" id="SignalP"/>
    </source>
</evidence>
<sequence>MNRQKRNGTLACLMLAVLLLFLTACSGGGAGSQNGAGTQPQGQQDQQGQGQQAGGKKYKIATVVKLTGVAWFDRMNEGIKKFGEDTGHETFMQGPQKADAALQVQIIEDLIAQKVDAITVVPFSAEALEPVLKKAREKGIVVITHEADGFQNTDFNIEAFDNLDYGAFLMDNLAKAMGEQGEYMTTVGSLTTKSHMQWEEGAYKRQQEKYPNMKAVARKLETNDDQKTASEKFRETLKAYPNLKGFQGASGNDAAGAALAVEEMGLQGKVSVVGTSVPSVSKQYLESGAMSMIGFWDPADAGYVMNRLAVMVLDGKKDEIKEGADLGVKGYEHIKVVDGKYLFGSAWVGVGKDNMNEYNF</sequence>
<gene>
    <name evidence="6" type="ORF">RGB73_04840</name>
</gene>
<feature type="compositionally biased region" description="Low complexity" evidence="3">
    <location>
        <begin position="35"/>
        <end position="50"/>
    </location>
</feature>
<dbReference type="RefSeq" id="WP_310769654.1">
    <property type="nucleotide sequence ID" value="NZ_CP134050.1"/>
</dbReference>
<evidence type="ECO:0000256" key="1">
    <source>
        <dbReference type="ARBA" id="ARBA00004196"/>
    </source>
</evidence>
<dbReference type="InterPro" id="IPR028082">
    <property type="entry name" value="Peripla_BP_I"/>
</dbReference>
<feature type="signal peptide" evidence="4">
    <location>
        <begin position="1"/>
        <end position="26"/>
    </location>
</feature>
<dbReference type="InterPro" id="IPR050555">
    <property type="entry name" value="Bact_Solute-Bind_Prot2"/>
</dbReference>
<dbReference type="EMBL" id="CP134050">
    <property type="protein sequence ID" value="WNC15671.1"/>
    <property type="molecule type" value="Genomic_DNA"/>
</dbReference>
<dbReference type="Pfam" id="PF13407">
    <property type="entry name" value="Peripla_BP_4"/>
    <property type="match status" value="1"/>
</dbReference>